<evidence type="ECO:0000256" key="3">
    <source>
        <dbReference type="ARBA" id="ARBA00022692"/>
    </source>
</evidence>
<feature type="transmembrane region" description="Helical" evidence="7">
    <location>
        <begin position="295"/>
        <end position="316"/>
    </location>
</feature>
<proteinExistence type="predicted"/>
<protein>
    <submittedName>
        <fullName evidence="10">ABC transporter permease</fullName>
    </submittedName>
</protein>
<evidence type="ECO:0000313" key="11">
    <source>
        <dbReference type="Proteomes" id="UP000192342"/>
    </source>
</evidence>
<feature type="region of interest" description="Disordered" evidence="6">
    <location>
        <begin position="205"/>
        <end position="239"/>
    </location>
</feature>
<evidence type="ECO:0000256" key="6">
    <source>
        <dbReference type="SAM" id="MobiDB-lite"/>
    </source>
</evidence>
<name>A0A1Y1SDJ5_9GAMM</name>
<comment type="subcellular location">
    <subcellularLocation>
        <location evidence="1">Cell membrane</location>
        <topology evidence="1">Multi-pass membrane protein</topology>
    </subcellularLocation>
</comment>
<dbReference type="InterPro" id="IPR025857">
    <property type="entry name" value="MacB_PCD"/>
</dbReference>
<reference evidence="10 11" key="1">
    <citation type="submission" date="2013-04" db="EMBL/GenBank/DDBJ databases">
        <title>Oceanococcus atlanticus 22II-S10r2 Genome Sequencing.</title>
        <authorList>
            <person name="Lai Q."/>
            <person name="Li G."/>
            <person name="Shao Z."/>
        </authorList>
    </citation>
    <scope>NUCLEOTIDE SEQUENCE [LARGE SCALE GENOMIC DNA]</scope>
    <source>
        <strain evidence="10 11">22II-S10r2</strain>
    </source>
</reference>
<feature type="transmembrane region" description="Helical" evidence="7">
    <location>
        <begin position="336"/>
        <end position="369"/>
    </location>
</feature>
<evidence type="ECO:0000313" key="10">
    <source>
        <dbReference type="EMBL" id="ORE87066.1"/>
    </source>
</evidence>
<evidence type="ECO:0000256" key="5">
    <source>
        <dbReference type="ARBA" id="ARBA00023136"/>
    </source>
</evidence>
<evidence type="ECO:0000256" key="4">
    <source>
        <dbReference type="ARBA" id="ARBA00022989"/>
    </source>
</evidence>
<dbReference type="Pfam" id="PF02687">
    <property type="entry name" value="FtsX"/>
    <property type="match status" value="1"/>
</dbReference>
<organism evidence="10 11">
    <name type="scientific">Oceanococcus atlanticus</name>
    <dbReference type="NCBI Taxonomy" id="1317117"/>
    <lineage>
        <taxon>Bacteria</taxon>
        <taxon>Pseudomonadati</taxon>
        <taxon>Pseudomonadota</taxon>
        <taxon>Gammaproteobacteria</taxon>
        <taxon>Chromatiales</taxon>
        <taxon>Oceanococcaceae</taxon>
        <taxon>Oceanococcus</taxon>
    </lineage>
</organism>
<dbReference type="STRING" id="1317117.ATO7_08502"/>
<evidence type="ECO:0000256" key="2">
    <source>
        <dbReference type="ARBA" id="ARBA00022475"/>
    </source>
</evidence>
<dbReference type="EMBL" id="AQQV01000002">
    <property type="protein sequence ID" value="ORE87066.1"/>
    <property type="molecule type" value="Genomic_DNA"/>
</dbReference>
<keyword evidence="3 7" id="KW-0812">Transmembrane</keyword>
<dbReference type="RefSeq" id="WP_083561268.1">
    <property type="nucleotide sequence ID" value="NZ_AQQV01000002.1"/>
</dbReference>
<evidence type="ECO:0000256" key="7">
    <source>
        <dbReference type="SAM" id="Phobius"/>
    </source>
</evidence>
<dbReference type="Proteomes" id="UP000192342">
    <property type="component" value="Unassembled WGS sequence"/>
</dbReference>
<evidence type="ECO:0000256" key="1">
    <source>
        <dbReference type="ARBA" id="ARBA00004651"/>
    </source>
</evidence>
<dbReference type="InterPro" id="IPR003838">
    <property type="entry name" value="ABC3_permease_C"/>
</dbReference>
<evidence type="ECO:0000259" key="9">
    <source>
        <dbReference type="Pfam" id="PF12704"/>
    </source>
</evidence>
<evidence type="ECO:0000259" key="8">
    <source>
        <dbReference type="Pfam" id="PF02687"/>
    </source>
</evidence>
<dbReference type="OrthoDB" id="9784014at2"/>
<feature type="domain" description="MacB-like periplasmic core" evidence="9">
    <location>
        <begin position="18"/>
        <end position="196"/>
    </location>
</feature>
<dbReference type="PANTHER" id="PTHR43738:SF2">
    <property type="entry name" value="ABC TRANSPORTER PERMEASE"/>
    <property type="match status" value="1"/>
</dbReference>
<accession>A0A1Y1SDJ5</accession>
<gene>
    <name evidence="10" type="ORF">ATO7_08502</name>
</gene>
<dbReference type="InterPro" id="IPR051125">
    <property type="entry name" value="ABC-4/HrtB_transporter"/>
</dbReference>
<keyword evidence="4 7" id="KW-1133">Transmembrane helix</keyword>
<dbReference type="GO" id="GO:0005886">
    <property type="term" value="C:plasma membrane"/>
    <property type="evidence" value="ECO:0007669"/>
    <property type="project" value="UniProtKB-SubCell"/>
</dbReference>
<keyword evidence="2" id="KW-1003">Cell membrane</keyword>
<comment type="caution">
    <text evidence="10">The sequence shown here is derived from an EMBL/GenBank/DDBJ whole genome shotgun (WGS) entry which is preliminary data.</text>
</comment>
<dbReference type="PANTHER" id="PTHR43738">
    <property type="entry name" value="ABC TRANSPORTER, MEMBRANE PROTEIN"/>
    <property type="match status" value="1"/>
</dbReference>
<dbReference type="Pfam" id="PF12704">
    <property type="entry name" value="MacB_PCD"/>
    <property type="match status" value="1"/>
</dbReference>
<keyword evidence="5 7" id="KW-0472">Membrane</keyword>
<feature type="transmembrane region" description="Helical" evidence="7">
    <location>
        <begin position="389"/>
        <end position="410"/>
    </location>
</feature>
<feature type="domain" description="ABC3 transporter permease C-terminal" evidence="8">
    <location>
        <begin position="295"/>
        <end position="412"/>
    </location>
</feature>
<sequence>MSWLSFAVANLRHNALSSMLSVILLALGTATIVLLLLAGEQFSRTLARDAQNVDLVLGAKGSPVQLILSSVYHADVPIGNIALEDAAAWLDDPRIAQAVPLALGDSYQGFRIVGTTHDYLKLYPAKLAEGRLWQGEMQVVIGAAVARTSGLSLNQRFSSAHGLVPGQHTHDERPYRVVGILENSSGVVDRLILTALDSVWTLHDEPHHDQGHKHEHEHEHDVTDHDHTESAHEEDAAPHPPRDITAMLLRYATPLAAMTLPRQINSSSMIQAASPAFELSRLMQLAGLGLDGIRAFAMLLIATAGFGIFAALYAALKARAADLAMLRCLGATRQELCAALLLEGLILSLLGAVMGFALGHLATSLLGIWLQDTRGLSVSGLIWLSQETWLFLVLVGVGVVASAIPAWQAYRVDVIRNLQGLNA</sequence>
<keyword evidence="11" id="KW-1185">Reference proteome</keyword>
<dbReference type="AlphaFoldDB" id="A0A1Y1SDJ5"/>